<comment type="caution">
    <text evidence="2">The sequence shown here is derived from an EMBL/GenBank/DDBJ whole genome shotgun (WGS) entry which is preliminary data.</text>
</comment>
<evidence type="ECO:0000256" key="1">
    <source>
        <dbReference type="SAM" id="MobiDB-lite"/>
    </source>
</evidence>
<name>A0A7W7QVE9_9ACTN</name>
<evidence type="ECO:0000313" key="3">
    <source>
        <dbReference type="Proteomes" id="UP000552644"/>
    </source>
</evidence>
<dbReference type="Proteomes" id="UP000552644">
    <property type="component" value="Unassembled WGS sequence"/>
</dbReference>
<feature type="region of interest" description="Disordered" evidence="1">
    <location>
        <begin position="39"/>
        <end position="67"/>
    </location>
</feature>
<evidence type="ECO:0000313" key="2">
    <source>
        <dbReference type="EMBL" id="MBB4920314.1"/>
    </source>
</evidence>
<sequence>MAGVATTPTALTSDEARDRLYNFFRDAYQLKDWVKNDPMTNAAATTHPKLERSRSSQPLRGLRFRHR</sequence>
<proteinExistence type="predicted"/>
<accession>A0A7W7QVE9</accession>
<organism evidence="2 3">
    <name type="scientific">Streptosporangium saharense</name>
    <dbReference type="NCBI Taxonomy" id="1706840"/>
    <lineage>
        <taxon>Bacteria</taxon>
        <taxon>Bacillati</taxon>
        <taxon>Actinomycetota</taxon>
        <taxon>Actinomycetes</taxon>
        <taxon>Streptosporangiales</taxon>
        <taxon>Streptosporangiaceae</taxon>
        <taxon>Streptosporangium</taxon>
    </lineage>
</organism>
<gene>
    <name evidence="2" type="ORF">FHS44_007463</name>
</gene>
<dbReference type="AlphaFoldDB" id="A0A7W7QVE9"/>
<dbReference type="EMBL" id="JACHJP010000013">
    <property type="protein sequence ID" value="MBB4920314.1"/>
    <property type="molecule type" value="Genomic_DNA"/>
</dbReference>
<keyword evidence="3" id="KW-1185">Reference proteome</keyword>
<protein>
    <submittedName>
        <fullName evidence="2">Uncharacterized protein</fullName>
    </submittedName>
</protein>
<reference evidence="2 3" key="1">
    <citation type="submission" date="2020-08" db="EMBL/GenBank/DDBJ databases">
        <title>Genomic Encyclopedia of Type Strains, Phase III (KMG-III): the genomes of soil and plant-associated and newly described type strains.</title>
        <authorList>
            <person name="Whitman W."/>
        </authorList>
    </citation>
    <scope>NUCLEOTIDE SEQUENCE [LARGE SCALE GENOMIC DNA]</scope>
    <source>
        <strain evidence="2 3">CECT 8840</strain>
    </source>
</reference>